<gene>
    <name evidence="10" type="ORF">KK137_01685</name>
</gene>
<evidence type="ECO:0000256" key="2">
    <source>
        <dbReference type="ARBA" id="ARBA00022723"/>
    </source>
</evidence>
<keyword evidence="6" id="KW-0560">Oxidoreductase</keyword>
<dbReference type="EMBL" id="JAHFVK010000001">
    <property type="protein sequence ID" value="MBT2133031.1"/>
    <property type="molecule type" value="Genomic_DNA"/>
</dbReference>
<evidence type="ECO:0000259" key="9">
    <source>
        <dbReference type="PROSITE" id="PS51471"/>
    </source>
</evidence>
<dbReference type="PANTHER" id="PTHR10869:SF246">
    <property type="entry name" value="TRANSMEMBRANE PROLYL 4-HYDROXYLASE"/>
    <property type="match status" value="1"/>
</dbReference>
<dbReference type="SUPFAM" id="SSF81901">
    <property type="entry name" value="HCP-like"/>
    <property type="match status" value="1"/>
</dbReference>
<keyword evidence="8" id="KW-0325">Glycoprotein</keyword>
<evidence type="ECO:0000256" key="4">
    <source>
        <dbReference type="ARBA" id="ARBA00022896"/>
    </source>
</evidence>
<dbReference type="SMART" id="SM00702">
    <property type="entry name" value="P4Hc"/>
    <property type="match status" value="1"/>
</dbReference>
<sequence>MKEAVGLVAAAARRGDVHAMHQLALWHVYGEPLSRDFGVARRLFELAGTSGHSASAIIHAVFVALGAGGLPPDWSRAVDLLRAAARTDRAAAAQISLLDAMPLTRIGTPKFVPEVRPLSRRPHVEVIRNLFSNVECAHVASLAQPRLAPSVVVDSTTGRMMQHPIRTSDGAVLGPIQQDLVIEALNRRIATVTRTSPEQGEPLGVLRYAPGQQYRLHHDCLPGESNQRVLTVIVYLNDGYAGGRTRFPGADIEFKGRVGDAIVIANTVGDLVDQASRHAGLPVETGEKWVCTRWIRARDFDPWGMRATKPNL</sequence>
<name>A0ABS5VZT7_9SPHN</name>
<keyword evidence="11" id="KW-1185">Reference proteome</keyword>
<keyword evidence="5" id="KW-0223">Dioxygenase</keyword>
<evidence type="ECO:0000256" key="8">
    <source>
        <dbReference type="ARBA" id="ARBA00023180"/>
    </source>
</evidence>
<dbReference type="Pfam" id="PF13640">
    <property type="entry name" value="2OG-FeII_Oxy_3"/>
    <property type="match status" value="1"/>
</dbReference>
<evidence type="ECO:0000256" key="1">
    <source>
        <dbReference type="ARBA" id="ARBA00001961"/>
    </source>
</evidence>
<organism evidence="10 11">
    <name type="scientific">Croceibacterium selenioxidans</name>
    <dbReference type="NCBI Taxonomy" id="2838833"/>
    <lineage>
        <taxon>Bacteria</taxon>
        <taxon>Pseudomonadati</taxon>
        <taxon>Pseudomonadota</taxon>
        <taxon>Alphaproteobacteria</taxon>
        <taxon>Sphingomonadales</taxon>
        <taxon>Erythrobacteraceae</taxon>
        <taxon>Croceibacterium</taxon>
    </lineage>
</organism>
<evidence type="ECO:0000256" key="3">
    <source>
        <dbReference type="ARBA" id="ARBA00022824"/>
    </source>
</evidence>
<keyword evidence="4" id="KW-0847">Vitamin C</keyword>
<comment type="cofactor">
    <cofactor evidence="1">
        <name>L-ascorbate</name>
        <dbReference type="ChEBI" id="CHEBI:38290"/>
    </cofactor>
</comment>
<evidence type="ECO:0000313" key="11">
    <source>
        <dbReference type="Proteomes" id="UP000811255"/>
    </source>
</evidence>
<proteinExistence type="predicted"/>
<dbReference type="InterPro" id="IPR044862">
    <property type="entry name" value="Pro_4_hyd_alph_FE2OG_OXY"/>
</dbReference>
<dbReference type="InterPro" id="IPR045054">
    <property type="entry name" value="P4HA-like"/>
</dbReference>
<keyword evidence="2" id="KW-0479">Metal-binding</keyword>
<reference evidence="10 11" key="1">
    <citation type="submission" date="2021-05" db="EMBL/GenBank/DDBJ databases">
        <title>Croceibacterium sp. LX-88 genome sequence.</title>
        <authorList>
            <person name="Luo X."/>
        </authorList>
    </citation>
    <scope>NUCLEOTIDE SEQUENCE [LARGE SCALE GENOMIC DNA]</scope>
    <source>
        <strain evidence="10 11">LX-88</strain>
    </source>
</reference>
<dbReference type="InterPro" id="IPR005123">
    <property type="entry name" value="Oxoglu/Fe-dep_dioxygenase_dom"/>
</dbReference>
<keyword evidence="3" id="KW-0256">Endoplasmic reticulum</keyword>
<dbReference type="Gene3D" id="2.60.120.620">
    <property type="entry name" value="q2cbj1_9rhob like domain"/>
    <property type="match status" value="1"/>
</dbReference>
<evidence type="ECO:0000313" key="10">
    <source>
        <dbReference type="EMBL" id="MBT2133031.1"/>
    </source>
</evidence>
<dbReference type="RefSeq" id="WP_214534322.1">
    <property type="nucleotide sequence ID" value="NZ_JAHFVK010000001.1"/>
</dbReference>
<dbReference type="InterPro" id="IPR011990">
    <property type="entry name" value="TPR-like_helical_dom_sf"/>
</dbReference>
<dbReference type="Proteomes" id="UP000811255">
    <property type="component" value="Unassembled WGS sequence"/>
</dbReference>
<evidence type="ECO:0000256" key="5">
    <source>
        <dbReference type="ARBA" id="ARBA00022964"/>
    </source>
</evidence>
<comment type="caution">
    <text evidence="10">The sequence shown here is derived from an EMBL/GenBank/DDBJ whole genome shotgun (WGS) entry which is preliminary data.</text>
</comment>
<dbReference type="PROSITE" id="PS51471">
    <property type="entry name" value="FE2OG_OXY"/>
    <property type="match status" value="1"/>
</dbReference>
<keyword evidence="7" id="KW-0408">Iron</keyword>
<dbReference type="InterPro" id="IPR006620">
    <property type="entry name" value="Pro_4_hyd_alph"/>
</dbReference>
<dbReference type="Gene3D" id="1.25.40.10">
    <property type="entry name" value="Tetratricopeptide repeat domain"/>
    <property type="match status" value="1"/>
</dbReference>
<protein>
    <submittedName>
        <fullName evidence="10">2OG-Fe(II) oxygenase</fullName>
    </submittedName>
</protein>
<accession>A0ABS5VZT7</accession>
<dbReference type="PANTHER" id="PTHR10869">
    <property type="entry name" value="PROLYL 4-HYDROXYLASE ALPHA SUBUNIT"/>
    <property type="match status" value="1"/>
</dbReference>
<evidence type="ECO:0000256" key="6">
    <source>
        <dbReference type="ARBA" id="ARBA00023002"/>
    </source>
</evidence>
<evidence type="ECO:0000256" key="7">
    <source>
        <dbReference type="ARBA" id="ARBA00023004"/>
    </source>
</evidence>
<feature type="domain" description="Fe2OG dioxygenase" evidence="9">
    <location>
        <begin position="199"/>
        <end position="297"/>
    </location>
</feature>